<dbReference type="PANTHER" id="PTHR47313">
    <property type="entry name" value="RIBOSOMAL RNA LARGE SUBUNIT METHYLTRANSFERASE K/L"/>
    <property type="match status" value="1"/>
</dbReference>
<dbReference type="InterPro" id="IPR053943">
    <property type="entry name" value="RlmKL-like_Mtase_CS"/>
</dbReference>
<dbReference type="AlphaFoldDB" id="A0A975BBL6"/>
<dbReference type="GO" id="GO:0003676">
    <property type="term" value="F:nucleic acid binding"/>
    <property type="evidence" value="ECO:0007669"/>
    <property type="project" value="InterPro"/>
</dbReference>
<evidence type="ECO:0000256" key="2">
    <source>
        <dbReference type="ARBA" id="ARBA00022679"/>
    </source>
</evidence>
<organism evidence="5 6">
    <name type="scientific">Desulfonema limicola</name>
    <dbReference type="NCBI Taxonomy" id="45656"/>
    <lineage>
        <taxon>Bacteria</taxon>
        <taxon>Pseudomonadati</taxon>
        <taxon>Thermodesulfobacteriota</taxon>
        <taxon>Desulfobacteria</taxon>
        <taxon>Desulfobacterales</taxon>
        <taxon>Desulfococcaceae</taxon>
        <taxon>Desulfonema</taxon>
    </lineage>
</organism>
<dbReference type="PROSITE" id="PS01261">
    <property type="entry name" value="UPF0020"/>
    <property type="match status" value="1"/>
</dbReference>
<dbReference type="PANTHER" id="PTHR47313:SF1">
    <property type="entry name" value="RIBOSOMAL RNA LARGE SUBUNIT METHYLTRANSFERASE K_L"/>
    <property type="match status" value="1"/>
</dbReference>
<dbReference type="CDD" id="cd11715">
    <property type="entry name" value="THUMP_AdoMetMT"/>
    <property type="match status" value="1"/>
</dbReference>
<dbReference type="Gene3D" id="3.40.50.150">
    <property type="entry name" value="Vaccinia Virus protein VP39"/>
    <property type="match status" value="1"/>
</dbReference>
<dbReference type="EMBL" id="CP061799">
    <property type="protein sequence ID" value="QTA82417.1"/>
    <property type="molecule type" value="Genomic_DNA"/>
</dbReference>
<name>A0A975BBL6_9BACT</name>
<dbReference type="PROSITE" id="PS00092">
    <property type="entry name" value="N6_MTASE"/>
    <property type="match status" value="1"/>
</dbReference>
<dbReference type="Gene3D" id="3.30.2130.30">
    <property type="match status" value="1"/>
</dbReference>
<evidence type="ECO:0000259" key="3">
    <source>
        <dbReference type="Pfam" id="PF01170"/>
    </source>
</evidence>
<accession>A0A975BBL6</accession>
<dbReference type="InterPro" id="IPR029063">
    <property type="entry name" value="SAM-dependent_MTases_sf"/>
</dbReference>
<keyword evidence="6" id="KW-1185">Reference proteome</keyword>
<dbReference type="KEGG" id="dli:dnl_47920"/>
<evidence type="ECO:0000313" key="5">
    <source>
        <dbReference type="EMBL" id="QTA82417.1"/>
    </source>
</evidence>
<gene>
    <name evidence="5" type="ORF">dnl_47920</name>
</gene>
<dbReference type="Pfam" id="PF01170">
    <property type="entry name" value="UPF0020"/>
    <property type="match status" value="1"/>
</dbReference>
<dbReference type="InterPro" id="IPR000241">
    <property type="entry name" value="RlmKL-like_Mtase"/>
</dbReference>
<keyword evidence="1 5" id="KW-0489">Methyltransferase</keyword>
<dbReference type="SUPFAM" id="SSF53335">
    <property type="entry name" value="S-adenosyl-L-methionine-dependent methyltransferases"/>
    <property type="match status" value="1"/>
</dbReference>
<dbReference type="InterPro" id="IPR002052">
    <property type="entry name" value="DNA_methylase_N6_adenine_CS"/>
</dbReference>
<feature type="domain" description="Ribosomal RNA large subunit methyltransferase K/L-like methyltransferase" evidence="3">
    <location>
        <begin position="177"/>
        <end position="364"/>
    </location>
</feature>
<feature type="domain" description="RlmL ferredoxin-like" evidence="4">
    <location>
        <begin position="22"/>
        <end position="78"/>
    </location>
</feature>
<dbReference type="Proteomes" id="UP000663720">
    <property type="component" value="Chromosome"/>
</dbReference>
<protein>
    <submittedName>
        <fullName evidence="5">SAM-dependent RNA methylase</fullName>
    </submittedName>
</protein>
<evidence type="ECO:0000259" key="4">
    <source>
        <dbReference type="Pfam" id="PF22020"/>
    </source>
</evidence>
<dbReference type="Pfam" id="PF22020">
    <property type="entry name" value="RlmL_1st"/>
    <property type="match status" value="1"/>
</dbReference>
<dbReference type="RefSeq" id="WP_207688352.1">
    <property type="nucleotide sequence ID" value="NZ_CP061799.1"/>
</dbReference>
<dbReference type="GO" id="GO:0008990">
    <property type="term" value="F:rRNA (guanine-N2-)-methyltransferase activity"/>
    <property type="evidence" value="ECO:0007669"/>
    <property type="project" value="TreeGrafter"/>
</dbReference>
<sequence length="391" mass="43995">MPNESPLLKRIKRHITGRVRDYFVSTGPGFEKICYNELMALPLSVKDAMPVKGGVEFKGRFADCCLANLNLRTANRVLMRIDLFKASNFSQLQRKVSEIPWELYLDPGHMLEFRVSTSHSRLYHKEAIAQRIEQSISARFSDAKINKDLYPQKIFVRSEDDWISISIDSSGENLYKRGIKTHGGNAPVRETLAAAGLKIGGYDGNMPVIDPMCGSGTFSLEAALMCVKIPPGYFRDFAFMEWPCFNAKRWEYIKKEAGQGRVIQEKPMIFASDMDENICKSLKKCVNDNGLAGLIKVSRANFFEFSPKEFTDTPGIVIINPPYGLRLGTQEESAELFAAIGKHLKNEYKGWKFALIAPNKSLTASFPFKIKTHSLFHGGLNLVLFTGKVLQ</sequence>
<evidence type="ECO:0000256" key="1">
    <source>
        <dbReference type="ARBA" id="ARBA00022603"/>
    </source>
</evidence>
<reference evidence="5" key="1">
    <citation type="journal article" date="2021" name="Microb. Physiol.">
        <title>Proteogenomic Insights into the Physiology of Marine, Sulfate-Reducing, Filamentous Desulfonema limicola and Desulfonema magnum.</title>
        <authorList>
            <person name="Schnaars V."/>
            <person name="Wohlbrand L."/>
            <person name="Scheve S."/>
            <person name="Hinrichs C."/>
            <person name="Reinhardt R."/>
            <person name="Rabus R."/>
        </authorList>
    </citation>
    <scope>NUCLEOTIDE SEQUENCE</scope>
    <source>
        <strain evidence="5">5ac10</strain>
    </source>
</reference>
<keyword evidence="2" id="KW-0808">Transferase</keyword>
<dbReference type="InterPro" id="IPR054170">
    <property type="entry name" value="RlmL_1st"/>
</dbReference>
<evidence type="ECO:0000313" key="6">
    <source>
        <dbReference type="Proteomes" id="UP000663720"/>
    </source>
</evidence>
<proteinExistence type="predicted"/>
<dbReference type="GO" id="GO:0070043">
    <property type="term" value="F:rRNA (guanine-N7-)-methyltransferase activity"/>
    <property type="evidence" value="ECO:0007669"/>
    <property type="project" value="TreeGrafter"/>
</dbReference>